<gene>
    <name evidence="2" type="ORF">HK107_10725</name>
</gene>
<accession>A0A7Y3W5Z8</accession>
<sequence length="169" mass="18463">MTNTDELSSISHELKLSELDGEARHVSLEANEADRKAVAEQFDIRSVELLKGDFDVTRHASLVRVAGSVEAVLGRTCVVSLEPMEEKIAEDFTAEFTTERHDVDGEEVEADLDAPEPIDGDAIELRNVLLEQVVLAMSPHPRKEGAEAPEDPGTGEGSNPFDVLKSLRD</sequence>
<dbReference type="InterPro" id="IPR003772">
    <property type="entry name" value="YceD"/>
</dbReference>
<dbReference type="RefSeq" id="WP_173199586.1">
    <property type="nucleotide sequence ID" value="NZ_JABFCX010000003.1"/>
</dbReference>
<organism evidence="2 3">
    <name type="scientific">Parvularcula mediterranea</name>
    <dbReference type="NCBI Taxonomy" id="2732508"/>
    <lineage>
        <taxon>Bacteria</taxon>
        <taxon>Pseudomonadati</taxon>
        <taxon>Pseudomonadota</taxon>
        <taxon>Alphaproteobacteria</taxon>
        <taxon>Parvularculales</taxon>
        <taxon>Parvularculaceae</taxon>
        <taxon>Parvularcula</taxon>
    </lineage>
</organism>
<keyword evidence="3" id="KW-1185">Reference proteome</keyword>
<name>A0A7Y3W5Z8_9PROT</name>
<feature type="region of interest" description="Disordered" evidence="1">
    <location>
        <begin position="138"/>
        <end position="169"/>
    </location>
</feature>
<evidence type="ECO:0000313" key="2">
    <source>
        <dbReference type="EMBL" id="NNU16791.1"/>
    </source>
</evidence>
<proteinExistence type="predicted"/>
<evidence type="ECO:0000313" key="3">
    <source>
        <dbReference type="Proteomes" id="UP000536835"/>
    </source>
</evidence>
<dbReference type="Proteomes" id="UP000536835">
    <property type="component" value="Unassembled WGS sequence"/>
</dbReference>
<reference evidence="2 3" key="1">
    <citation type="submission" date="2020-05" db="EMBL/GenBank/DDBJ databases">
        <title>Parvularcula mediterraneae sp. nov., isolated from polypropylene straw from shallow seawater of the seashore of Laganas in Zakynthos island, Greece.</title>
        <authorList>
            <person name="Szabo I."/>
            <person name="Al-Omari J."/>
            <person name="Rado J."/>
            <person name="Szerdahelyi G.S."/>
        </authorList>
    </citation>
    <scope>NUCLEOTIDE SEQUENCE [LARGE SCALE GENOMIC DNA]</scope>
    <source>
        <strain evidence="2 3">ZS-1/3</strain>
    </source>
</reference>
<dbReference type="EMBL" id="JABFCX010000003">
    <property type="protein sequence ID" value="NNU16791.1"/>
    <property type="molecule type" value="Genomic_DNA"/>
</dbReference>
<protein>
    <submittedName>
        <fullName evidence="2">DUF177 domain-containing protein</fullName>
    </submittedName>
</protein>
<dbReference type="AlphaFoldDB" id="A0A7Y3W5Z8"/>
<dbReference type="Pfam" id="PF02620">
    <property type="entry name" value="YceD"/>
    <property type="match status" value="1"/>
</dbReference>
<evidence type="ECO:0000256" key="1">
    <source>
        <dbReference type="SAM" id="MobiDB-lite"/>
    </source>
</evidence>
<comment type="caution">
    <text evidence="2">The sequence shown here is derived from an EMBL/GenBank/DDBJ whole genome shotgun (WGS) entry which is preliminary data.</text>
</comment>